<name>A0A2K3DFJ1_CHLRE</name>
<organism evidence="2 3">
    <name type="scientific">Chlamydomonas reinhardtii</name>
    <name type="common">Chlamydomonas smithii</name>
    <dbReference type="NCBI Taxonomy" id="3055"/>
    <lineage>
        <taxon>Eukaryota</taxon>
        <taxon>Viridiplantae</taxon>
        <taxon>Chlorophyta</taxon>
        <taxon>core chlorophytes</taxon>
        <taxon>Chlorophyceae</taxon>
        <taxon>CS clade</taxon>
        <taxon>Chlamydomonadales</taxon>
        <taxon>Chlamydomonadaceae</taxon>
        <taxon>Chlamydomonas</taxon>
    </lineage>
</organism>
<dbReference type="OrthoDB" id="532506at2759"/>
<gene>
    <name evidence="2" type="ORF">CHLRE_09g409600v5</name>
</gene>
<dbReference type="Gramene" id="PNW79292">
    <property type="protein sequence ID" value="PNW79292"/>
    <property type="gene ID" value="CHLRE_09g409600v5"/>
</dbReference>
<evidence type="ECO:0000256" key="1">
    <source>
        <dbReference type="SAM" id="MobiDB-lite"/>
    </source>
</evidence>
<feature type="region of interest" description="Disordered" evidence="1">
    <location>
        <begin position="74"/>
        <end position="115"/>
    </location>
</feature>
<evidence type="ECO:0000313" key="3">
    <source>
        <dbReference type="Proteomes" id="UP000006906"/>
    </source>
</evidence>
<dbReference type="GeneID" id="5722260"/>
<dbReference type="InParanoid" id="A0A2K3DFJ1"/>
<evidence type="ECO:0000313" key="2">
    <source>
        <dbReference type="EMBL" id="PNW79292.1"/>
    </source>
</evidence>
<dbReference type="ExpressionAtlas" id="A0A2K3DFJ1">
    <property type="expression patterns" value="baseline and differential"/>
</dbReference>
<dbReference type="KEGG" id="cre:CHLRE_09g409600v5"/>
<dbReference type="Proteomes" id="UP000006906">
    <property type="component" value="Chromosome 9"/>
</dbReference>
<reference evidence="2 3" key="1">
    <citation type="journal article" date="2007" name="Science">
        <title>The Chlamydomonas genome reveals the evolution of key animal and plant functions.</title>
        <authorList>
            <person name="Merchant S.S."/>
            <person name="Prochnik S.E."/>
            <person name="Vallon O."/>
            <person name="Harris E.H."/>
            <person name="Karpowicz S.J."/>
            <person name="Witman G.B."/>
            <person name="Terry A."/>
            <person name="Salamov A."/>
            <person name="Fritz-Laylin L.K."/>
            <person name="Marechal-Drouard L."/>
            <person name="Marshall W.F."/>
            <person name="Qu L.H."/>
            <person name="Nelson D.R."/>
            <person name="Sanderfoot A.A."/>
            <person name="Spalding M.H."/>
            <person name="Kapitonov V.V."/>
            <person name="Ren Q."/>
            <person name="Ferris P."/>
            <person name="Lindquist E."/>
            <person name="Shapiro H."/>
            <person name="Lucas S.M."/>
            <person name="Grimwood J."/>
            <person name="Schmutz J."/>
            <person name="Cardol P."/>
            <person name="Cerutti H."/>
            <person name="Chanfreau G."/>
            <person name="Chen C.L."/>
            <person name="Cognat V."/>
            <person name="Croft M.T."/>
            <person name="Dent R."/>
            <person name="Dutcher S."/>
            <person name="Fernandez E."/>
            <person name="Fukuzawa H."/>
            <person name="Gonzalez-Ballester D."/>
            <person name="Gonzalez-Halphen D."/>
            <person name="Hallmann A."/>
            <person name="Hanikenne M."/>
            <person name="Hippler M."/>
            <person name="Inwood W."/>
            <person name="Jabbari K."/>
            <person name="Kalanon M."/>
            <person name="Kuras R."/>
            <person name="Lefebvre P.A."/>
            <person name="Lemaire S.D."/>
            <person name="Lobanov A.V."/>
            <person name="Lohr M."/>
            <person name="Manuell A."/>
            <person name="Meier I."/>
            <person name="Mets L."/>
            <person name="Mittag M."/>
            <person name="Mittelmeier T."/>
            <person name="Moroney J.V."/>
            <person name="Moseley J."/>
            <person name="Napoli C."/>
            <person name="Nedelcu A.M."/>
            <person name="Niyogi K."/>
            <person name="Novoselov S.V."/>
            <person name="Paulsen I.T."/>
            <person name="Pazour G."/>
            <person name="Purton S."/>
            <person name="Ral J.P."/>
            <person name="Riano-Pachon D.M."/>
            <person name="Riekhof W."/>
            <person name="Rymarquis L."/>
            <person name="Schroda M."/>
            <person name="Stern D."/>
            <person name="Umen J."/>
            <person name="Willows R."/>
            <person name="Wilson N."/>
            <person name="Zimmer S.L."/>
            <person name="Allmer J."/>
            <person name="Balk J."/>
            <person name="Bisova K."/>
            <person name="Chen C.J."/>
            <person name="Elias M."/>
            <person name="Gendler K."/>
            <person name="Hauser C."/>
            <person name="Lamb M.R."/>
            <person name="Ledford H."/>
            <person name="Long J.C."/>
            <person name="Minagawa J."/>
            <person name="Page M.D."/>
            <person name="Pan J."/>
            <person name="Pootakham W."/>
            <person name="Roje S."/>
            <person name="Rose A."/>
            <person name="Stahlberg E."/>
            <person name="Terauchi A.M."/>
            <person name="Yang P."/>
            <person name="Ball S."/>
            <person name="Bowler C."/>
            <person name="Dieckmann C.L."/>
            <person name="Gladyshev V.N."/>
            <person name="Green P."/>
            <person name="Jorgensen R."/>
            <person name="Mayfield S."/>
            <person name="Mueller-Roeber B."/>
            <person name="Rajamani S."/>
            <person name="Sayre R.T."/>
            <person name="Brokstein P."/>
            <person name="Dubchak I."/>
            <person name="Goodstein D."/>
            <person name="Hornick L."/>
            <person name="Huang Y.W."/>
            <person name="Jhaveri J."/>
            <person name="Luo Y."/>
            <person name="Martinez D."/>
            <person name="Ngau W.C."/>
            <person name="Otillar B."/>
            <person name="Poliakov A."/>
            <person name="Porter A."/>
            <person name="Szajkowski L."/>
            <person name="Werner G."/>
            <person name="Zhou K."/>
            <person name="Grigoriev I.V."/>
            <person name="Rokhsar D.S."/>
            <person name="Grossman A.R."/>
        </authorList>
    </citation>
    <scope>NUCLEOTIDE SEQUENCE [LARGE SCALE GENOMIC DNA]</scope>
    <source>
        <strain evidence="3">CC-503</strain>
    </source>
</reference>
<feature type="region of interest" description="Disordered" evidence="1">
    <location>
        <begin position="142"/>
        <end position="182"/>
    </location>
</feature>
<feature type="compositionally biased region" description="Polar residues" evidence="1">
    <location>
        <begin position="14"/>
        <end position="31"/>
    </location>
</feature>
<protein>
    <submittedName>
        <fullName evidence="2">Uncharacterized protein</fullName>
    </submittedName>
</protein>
<feature type="compositionally biased region" description="Low complexity" evidence="1">
    <location>
        <begin position="77"/>
        <end position="107"/>
    </location>
</feature>
<dbReference type="PaxDb" id="3055-EDP00887"/>
<accession>A0A2K3DFJ1</accession>
<dbReference type="RefSeq" id="XP_001696779.2">
    <property type="nucleotide sequence ID" value="XM_001696727.2"/>
</dbReference>
<sequence length="278" mass="28792">MPRGNPNVWKKHGQSYSELAGSSTAVEQHQQLAPRKLPPVSRADVEAVKALPAAGTPAKAMPRGAGTFVMQNTWSMGSPSPAQPSATTAAAVAAAGRSASGREAGPGPSSLSASMPIASYGGGGCGGGGSSTARSAATEQRANYMPPPAGYRRGASASTPTSEMPRPNYPNDWSTSKQQDYKPDVLSRLDPARPIRHRDSGRLLPQDIPSGDAAATAAVFTTATRAAFTGPSRAEASAIPPGGGTRTQPAGYNIITGAVPYANNVFEHWDGRDYRRHR</sequence>
<feature type="region of interest" description="Disordered" evidence="1">
    <location>
        <begin position="1"/>
        <end position="38"/>
    </location>
</feature>
<proteinExistence type="predicted"/>
<dbReference type="EMBL" id="CM008970">
    <property type="protein sequence ID" value="PNW79292.1"/>
    <property type="molecule type" value="Genomic_DNA"/>
</dbReference>
<keyword evidence="3" id="KW-1185">Reference proteome</keyword>
<dbReference type="AlphaFoldDB" id="A0A2K3DFJ1"/>